<dbReference type="PROSITE" id="PS51318">
    <property type="entry name" value="TAT"/>
    <property type="match status" value="1"/>
</dbReference>
<gene>
    <name evidence="2" type="ORF">A3F83_06930</name>
</gene>
<evidence type="ECO:0000256" key="1">
    <source>
        <dbReference type="SAM" id="SignalP"/>
    </source>
</evidence>
<dbReference type="EMBL" id="MFIX01000170">
    <property type="protein sequence ID" value="OGG02815.1"/>
    <property type="molecule type" value="Genomic_DNA"/>
</dbReference>
<evidence type="ECO:0000313" key="2">
    <source>
        <dbReference type="EMBL" id="OGG02815.1"/>
    </source>
</evidence>
<evidence type="ECO:0000313" key="3">
    <source>
        <dbReference type="Proteomes" id="UP000179129"/>
    </source>
</evidence>
<evidence type="ECO:0008006" key="4">
    <source>
        <dbReference type="Google" id="ProtNLM"/>
    </source>
</evidence>
<proteinExistence type="predicted"/>
<keyword evidence="1" id="KW-0732">Signal</keyword>
<protein>
    <recommendedName>
        <fullName evidence="4">DUF4832 domain-containing protein</fullName>
    </recommendedName>
</protein>
<dbReference type="STRING" id="1817867.A3F83_06930"/>
<feature type="chain" id="PRO_5009522627" description="DUF4832 domain-containing protein" evidence="1">
    <location>
        <begin position="29"/>
        <end position="520"/>
    </location>
</feature>
<reference evidence="2 3" key="1">
    <citation type="journal article" date="2016" name="Nat. Commun.">
        <title>Thousands of microbial genomes shed light on interconnected biogeochemical processes in an aquifer system.</title>
        <authorList>
            <person name="Anantharaman K."/>
            <person name="Brown C.T."/>
            <person name="Hug L.A."/>
            <person name="Sharon I."/>
            <person name="Castelle C.J."/>
            <person name="Probst A.J."/>
            <person name="Thomas B.C."/>
            <person name="Singh A."/>
            <person name="Wilkins M.J."/>
            <person name="Karaoz U."/>
            <person name="Brodie E.L."/>
            <person name="Williams K.H."/>
            <person name="Hubbard S.S."/>
            <person name="Banfield J.F."/>
        </authorList>
    </citation>
    <scope>NUCLEOTIDE SEQUENCE [LARGE SCALE GENOMIC DNA]</scope>
</reference>
<organism evidence="2 3">
    <name type="scientific">Candidatus Glassbacteria bacterium RIFCSPLOWO2_12_FULL_58_11</name>
    <dbReference type="NCBI Taxonomy" id="1817867"/>
    <lineage>
        <taxon>Bacteria</taxon>
        <taxon>Candidatus Glassiibacteriota</taxon>
    </lineage>
</organism>
<accession>A0A1F5YRS0</accession>
<feature type="signal peptide" evidence="1">
    <location>
        <begin position="1"/>
        <end position="28"/>
    </location>
</feature>
<dbReference type="InterPro" id="IPR006311">
    <property type="entry name" value="TAT_signal"/>
</dbReference>
<sequence>MTDRRGFLKAGSAAVLLGTLGASPAARADVPDHLWEGYDFGPGPAVRDRLDQGPFGEQGVDSWATINYTSPSEKHIRNFGCGLVGYTWEEGGPSLAARRGEQTLEDHVEKLAALPFVDILYIRCDWRDVQSSPGRLDLHPVWGLTLDAAKRYGLKVGFRVQLSNTVGQPKRLALPDFLQEKVPLVNIGRRPGTNFDFREPRYDHPEFRKAFRALNALLAAEFDSNPLFEFMDLMMYGFWGEGHTGGLPNPIPDYLTAEKTFAEFTRWQIEAWKTVPLAVNTQPDSSRAGNREVQDMLVRSGGWLRSDSIVHDEPIQIECLANRPPWSAVVMEQGWRRDYDVDQIPVDSSGVNSKEKSMLKVLELGGNYWSLWTEAGNLARYHERYPRGFTTLQQRMGHRVRPGWVWQREREGLLELIVGFVNDGVAGVPGALRVTVEAADGSWRSSGCLDAGRPFGGKVRQAGFLLPPRMYGKKIKIRGEIETKGVTRPLVWACAEKLEADNSFPVQLKEKGKLVWGEYF</sequence>
<comment type="caution">
    <text evidence="2">The sequence shown here is derived from an EMBL/GenBank/DDBJ whole genome shotgun (WGS) entry which is preliminary data.</text>
</comment>
<name>A0A1F5YRS0_9BACT</name>
<dbReference type="Proteomes" id="UP000179129">
    <property type="component" value="Unassembled WGS sequence"/>
</dbReference>
<dbReference type="Gene3D" id="3.20.20.80">
    <property type="entry name" value="Glycosidases"/>
    <property type="match status" value="1"/>
</dbReference>
<dbReference type="AlphaFoldDB" id="A0A1F5YRS0"/>